<feature type="compositionally biased region" description="Low complexity" evidence="1">
    <location>
        <begin position="376"/>
        <end position="385"/>
    </location>
</feature>
<feature type="compositionally biased region" description="Low complexity" evidence="1">
    <location>
        <begin position="426"/>
        <end position="435"/>
    </location>
</feature>
<evidence type="ECO:0000313" key="2">
    <source>
        <dbReference type="EMBL" id="MDI1486748.1"/>
    </source>
</evidence>
<name>A0AA43QHP6_9LECA</name>
<reference evidence="2" key="1">
    <citation type="journal article" date="2023" name="Genome Biol. Evol.">
        <title>First Whole Genome Sequence and Flow Cytometry Genome Size Data for the Lichen-Forming Fungus Ramalina farinacea (Ascomycota).</title>
        <authorList>
            <person name="Llewellyn T."/>
            <person name="Mian S."/>
            <person name="Hill R."/>
            <person name="Leitch I.J."/>
            <person name="Gaya E."/>
        </authorList>
    </citation>
    <scope>NUCLEOTIDE SEQUENCE</scope>
    <source>
        <strain evidence="2">LIQ254RAFAR</strain>
    </source>
</reference>
<protein>
    <submittedName>
        <fullName evidence="2">Uncharacterized protein</fullName>
    </submittedName>
</protein>
<keyword evidence="3" id="KW-1185">Reference proteome</keyword>
<dbReference type="AlphaFoldDB" id="A0AA43QHP6"/>
<gene>
    <name evidence="2" type="ORF">OHK93_006009</name>
</gene>
<accession>A0AA43QHP6</accession>
<feature type="region of interest" description="Disordered" evidence="1">
    <location>
        <begin position="226"/>
        <end position="279"/>
    </location>
</feature>
<feature type="compositionally biased region" description="Low complexity" evidence="1">
    <location>
        <begin position="259"/>
        <end position="279"/>
    </location>
</feature>
<sequence>MPSYRSITLSLRVPANCKEVAEYEPPPPTSYHPPSTNQANIHDPFVSPPVTLLDVPRSIVSVYTLIHDNSNFWLQYSIAPPYPPNALYYFKLFISGTEVASWGCGEEDGWRGCTMWGIFAGDDGRMERRDFFWGKQTDGGTSLMEVRVFRARGRKRVVPEVGRWEGLERGGKEISANKGGALPRKLPRRYYRYALLDSLDAPFAIFRYYCRSWRQLNALGIEDLLSDSSRPTSRSSHNPSSKNDEQERDNENRKHDDCSSNLSTNTGSSGSSGAGASSGEELLTQFASSGLPSDLTKAKGTAIDLPSYPSKLDSKELAEPTNLSISPGRHIPHPLPPIPQPSFSSVAPPQVPLKDSPVSEHDSLEPPPVPPKHSRPSPNSIPPRSALFEPKTRHDALTPSTFPSRNPLRTPRRCHPETRSSHRNLTPFPFQQTPTAPSNLDPRAKNLQP</sequence>
<organism evidence="2 3">
    <name type="scientific">Ramalina farinacea</name>
    <dbReference type="NCBI Taxonomy" id="258253"/>
    <lineage>
        <taxon>Eukaryota</taxon>
        <taxon>Fungi</taxon>
        <taxon>Dikarya</taxon>
        <taxon>Ascomycota</taxon>
        <taxon>Pezizomycotina</taxon>
        <taxon>Lecanoromycetes</taxon>
        <taxon>OSLEUM clade</taxon>
        <taxon>Lecanoromycetidae</taxon>
        <taxon>Lecanorales</taxon>
        <taxon>Lecanorineae</taxon>
        <taxon>Ramalinaceae</taxon>
        <taxon>Ramalina</taxon>
    </lineage>
</organism>
<evidence type="ECO:0000256" key="1">
    <source>
        <dbReference type="SAM" id="MobiDB-lite"/>
    </source>
</evidence>
<feature type="compositionally biased region" description="Basic and acidic residues" evidence="1">
    <location>
        <begin position="242"/>
        <end position="258"/>
    </location>
</feature>
<feature type="region of interest" description="Disordered" evidence="1">
    <location>
        <begin position="306"/>
        <end position="449"/>
    </location>
</feature>
<evidence type="ECO:0000313" key="3">
    <source>
        <dbReference type="Proteomes" id="UP001161017"/>
    </source>
</evidence>
<proteinExistence type="predicted"/>
<dbReference type="EMBL" id="JAPUFD010000004">
    <property type="protein sequence ID" value="MDI1486748.1"/>
    <property type="molecule type" value="Genomic_DNA"/>
</dbReference>
<feature type="compositionally biased region" description="Low complexity" evidence="1">
    <location>
        <begin position="226"/>
        <end position="241"/>
    </location>
</feature>
<comment type="caution">
    <text evidence="2">The sequence shown here is derived from an EMBL/GenBank/DDBJ whole genome shotgun (WGS) entry which is preliminary data.</text>
</comment>
<dbReference type="Proteomes" id="UP001161017">
    <property type="component" value="Unassembled WGS sequence"/>
</dbReference>